<dbReference type="AlphaFoldDB" id="A0A518DDG4"/>
<feature type="chain" id="PRO_5022032105" description="PEP-CTERM protein-sorting domain-containing protein" evidence="1">
    <location>
        <begin position="22"/>
        <end position="463"/>
    </location>
</feature>
<evidence type="ECO:0000313" key="2">
    <source>
        <dbReference type="EMBL" id="QDU89510.1"/>
    </source>
</evidence>
<evidence type="ECO:0000313" key="3">
    <source>
        <dbReference type="Proteomes" id="UP000317429"/>
    </source>
</evidence>
<dbReference type="EMBL" id="CP036291">
    <property type="protein sequence ID" value="QDU89510.1"/>
    <property type="molecule type" value="Genomic_DNA"/>
</dbReference>
<proteinExistence type="predicted"/>
<keyword evidence="3" id="KW-1185">Reference proteome</keyword>
<dbReference type="RefSeq" id="WP_145286198.1">
    <property type="nucleotide sequence ID" value="NZ_CP036291.1"/>
</dbReference>
<gene>
    <name evidence="2" type="ORF">Pla175_29020</name>
</gene>
<evidence type="ECO:0000256" key="1">
    <source>
        <dbReference type="SAM" id="SignalP"/>
    </source>
</evidence>
<keyword evidence="1" id="KW-0732">Signal</keyword>
<name>A0A518DDG4_9BACT</name>
<feature type="signal peptide" evidence="1">
    <location>
        <begin position="1"/>
        <end position="21"/>
    </location>
</feature>
<dbReference type="KEGG" id="pnd:Pla175_29020"/>
<protein>
    <recommendedName>
        <fullName evidence="4">PEP-CTERM protein-sorting domain-containing protein</fullName>
    </recommendedName>
</protein>
<sequence precursor="true">MIFRPYALTLALVALPGLSSAQSVLNIDFGGGPNASGAGNFVGLAAYGADPAGAAALWNGINDPLGDAGTTNPLFDSLNTPTSVSYRHTTAGGGGTFIKIPPAQEVGTGDPPQFLNLMNDYIWFNGGGTGRTATISGLTPNATYDLYAYGQGDTFTSLTSNQASKFTVNGIEKTTTYDTDAGGMLANDGLLAENIEYVRFTAVNSGPSGQIQISHVNPTGGGFSAFNGLQIVGTFLAPPVPLNLEVNTTNGTVTIQNNNQIPVQFDVYVIETSAGTLSKSGWNSLSDQNFDATAGAADGDYNDDGAVDAADYTVWRDSLNLPSAGNLENDPIGGTVGAAQYDQWKNGFGDAGGTATGWDEAFGTSNSLLAEFYLGSGDKPASSIAAGQSLNLGPAFTSASADGTLTFNYYDTQASANMVGTVSFVNAAIGGNTVPEPGCVWLLLAGAVSLGWRLRTPTNGRCG</sequence>
<dbReference type="OrthoDB" id="257950at2"/>
<organism evidence="2 3">
    <name type="scientific">Pirellulimonas nuda</name>
    <dbReference type="NCBI Taxonomy" id="2528009"/>
    <lineage>
        <taxon>Bacteria</taxon>
        <taxon>Pseudomonadati</taxon>
        <taxon>Planctomycetota</taxon>
        <taxon>Planctomycetia</taxon>
        <taxon>Pirellulales</taxon>
        <taxon>Lacipirellulaceae</taxon>
        <taxon>Pirellulimonas</taxon>
    </lineage>
</organism>
<accession>A0A518DDG4</accession>
<evidence type="ECO:0008006" key="4">
    <source>
        <dbReference type="Google" id="ProtNLM"/>
    </source>
</evidence>
<reference evidence="2 3" key="1">
    <citation type="submission" date="2019-02" db="EMBL/GenBank/DDBJ databases">
        <title>Deep-cultivation of Planctomycetes and their phenomic and genomic characterization uncovers novel biology.</title>
        <authorList>
            <person name="Wiegand S."/>
            <person name="Jogler M."/>
            <person name="Boedeker C."/>
            <person name="Pinto D."/>
            <person name="Vollmers J."/>
            <person name="Rivas-Marin E."/>
            <person name="Kohn T."/>
            <person name="Peeters S.H."/>
            <person name="Heuer A."/>
            <person name="Rast P."/>
            <person name="Oberbeckmann S."/>
            <person name="Bunk B."/>
            <person name="Jeske O."/>
            <person name="Meyerdierks A."/>
            <person name="Storesund J.E."/>
            <person name="Kallscheuer N."/>
            <person name="Luecker S."/>
            <person name="Lage O.M."/>
            <person name="Pohl T."/>
            <person name="Merkel B.J."/>
            <person name="Hornburger P."/>
            <person name="Mueller R.-W."/>
            <person name="Bruemmer F."/>
            <person name="Labrenz M."/>
            <person name="Spormann A.M."/>
            <person name="Op den Camp H."/>
            <person name="Overmann J."/>
            <person name="Amann R."/>
            <person name="Jetten M.S.M."/>
            <person name="Mascher T."/>
            <person name="Medema M.H."/>
            <person name="Devos D.P."/>
            <person name="Kaster A.-K."/>
            <person name="Ovreas L."/>
            <person name="Rohde M."/>
            <person name="Galperin M.Y."/>
            <person name="Jogler C."/>
        </authorList>
    </citation>
    <scope>NUCLEOTIDE SEQUENCE [LARGE SCALE GENOMIC DNA]</scope>
    <source>
        <strain evidence="2 3">Pla175</strain>
    </source>
</reference>
<dbReference type="Proteomes" id="UP000317429">
    <property type="component" value="Chromosome"/>
</dbReference>